<dbReference type="Proteomes" id="UP000290189">
    <property type="component" value="Unassembled WGS sequence"/>
</dbReference>
<feature type="compositionally biased region" description="Low complexity" evidence="7">
    <location>
        <begin position="1057"/>
        <end position="1072"/>
    </location>
</feature>
<keyword evidence="5" id="KW-0963">Cytoplasm</keyword>
<keyword evidence="10" id="KW-0496">Mitochondrion</keyword>
<feature type="transmembrane region" description="Helical" evidence="8">
    <location>
        <begin position="176"/>
        <end position="194"/>
    </location>
</feature>
<gene>
    <name evidence="10" type="ORF">PLBR_LOCUS508</name>
</gene>
<keyword evidence="5" id="KW-0206">Cytoskeleton</keyword>
<name>A0A3P3XZI5_PLABS</name>
<evidence type="ECO:0000256" key="4">
    <source>
        <dbReference type="ARBA" id="ARBA00023054"/>
    </source>
</evidence>
<dbReference type="GO" id="GO:0008270">
    <property type="term" value="F:zinc ion binding"/>
    <property type="evidence" value="ECO:0007669"/>
    <property type="project" value="UniProtKB-KW"/>
</dbReference>
<dbReference type="GO" id="GO:0005737">
    <property type="term" value="C:cytoplasm"/>
    <property type="evidence" value="ECO:0007669"/>
    <property type="project" value="TreeGrafter"/>
</dbReference>
<evidence type="ECO:0000256" key="1">
    <source>
        <dbReference type="ARBA" id="ARBA00004114"/>
    </source>
</evidence>
<feature type="region of interest" description="Disordered" evidence="7">
    <location>
        <begin position="858"/>
        <end position="897"/>
    </location>
</feature>
<geneLocation type="mitochondrion" evidence="10"/>
<feature type="transmembrane region" description="Helical" evidence="8">
    <location>
        <begin position="141"/>
        <end position="164"/>
    </location>
</feature>
<feature type="compositionally biased region" description="Basic and acidic residues" evidence="7">
    <location>
        <begin position="928"/>
        <end position="938"/>
    </location>
</feature>
<protein>
    <recommendedName>
        <fullName evidence="9">C2H2-type domain-containing protein</fullName>
    </recommendedName>
</protein>
<keyword evidence="8" id="KW-1133">Transmembrane helix</keyword>
<evidence type="ECO:0000259" key="9">
    <source>
        <dbReference type="PROSITE" id="PS00028"/>
    </source>
</evidence>
<reference evidence="10 11" key="1">
    <citation type="submission" date="2018-03" db="EMBL/GenBank/DDBJ databases">
        <authorList>
            <person name="Fogelqvist J."/>
        </authorList>
    </citation>
    <scope>NUCLEOTIDE SEQUENCE [LARGE SCALE GENOMIC DNA]</scope>
</reference>
<dbReference type="InterPro" id="IPR032714">
    <property type="entry name" value="DZIP1_N"/>
</dbReference>
<dbReference type="Pfam" id="PF13815">
    <property type="entry name" value="Dzip-like_N"/>
    <property type="match status" value="1"/>
</dbReference>
<evidence type="ECO:0000256" key="7">
    <source>
        <dbReference type="SAM" id="MobiDB-lite"/>
    </source>
</evidence>
<feature type="transmembrane region" description="Helical" evidence="8">
    <location>
        <begin position="332"/>
        <end position="354"/>
    </location>
</feature>
<evidence type="ECO:0000256" key="6">
    <source>
        <dbReference type="ARBA" id="ARBA00023273"/>
    </source>
</evidence>
<keyword evidence="6" id="KW-0966">Cell projection</keyword>
<dbReference type="InterPro" id="IPR051241">
    <property type="entry name" value="DZIP_RILPL"/>
</dbReference>
<evidence type="ECO:0000256" key="2">
    <source>
        <dbReference type="ARBA" id="ARBA00004120"/>
    </source>
</evidence>
<feature type="region of interest" description="Disordered" evidence="7">
    <location>
        <begin position="1276"/>
        <end position="1307"/>
    </location>
</feature>
<comment type="similarity">
    <text evidence="3">Belongs to the DZIP C2H2-type zinc-finger protein family.</text>
</comment>
<feature type="compositionally biased region" description="Polar residues" evidence="7">
    <location>
        <begin position="1091"/>
        <end position="1106"/>
    </location>
</feature>
<dbReference type="GO" id="GO:0005814">
    <property type="term" value="C:centriole"/>
    <property type="evidence" value="ECO:0007669"/>
    <property type="project" value="UniProtKB-SubCell"/>
</dbReference>
<evidence type="ECO:0000256" key="8">
    <source>
        <dbReference type="SAM" id="Phobius"/>
    </source>
</evidence>
<feature type="region of interest" description="Disordered" evidence="7">
    <location>
        <begin position="1"/>
        <end position="24"/>
    </location>
</feature>
<feature type="transmembrane region" description="Helical" evidence="8">
    <location>
        <begin position="59"/>
        <end position="78"/>
    </location>
</feature>
<dbReference type="PROSITE" id="PS00028">
    <property type="entry name" value="ZINC_FINGER_C2H2_1"/>
    <property type="match status" value="1"/>
</dbReference>
<feature type="compositionally biased region" description="Pro residues" evidence="7">
    <location>
        <begin position="1006"/>
        <end position="1016"/>
    </location>
</feature>
<dbReference type="InterPro" id="IPR013087">
    <property type="entry name" value="Znf_C2H2_type"/>
</dbReference>
<feature type="compositionally biased region" description="Basic and acidic residues" evidence="7">
    <location>
        <begin position="1107"/>
        <end position="1116"/>
    </location>
</feature>
<evidence type="ECO:0000256" key="5">
    <source>
        <dbReference type="ARBA" id="ARBA00023212"/>
    </source>
</evidence>
<evidence type="ECO:0000313" key="11">
    <source>
        <dbReference type="Proteomes" id="UP000290189"/>
    </source>
</evidence>
<feature type="region of interest" description="Disordered" evidence="7">
    <location>
        <begin position="1332"/>
        <end position="1387"/>
    </location>
</feature>
<feature type="region of interest" description="Disordered" evidence="7">
    <location>
        <begin position="1055"/>
        <end position="1078"/>
    </location>
</feature>
<accession>A0A3P3XZI5</accession>
<dbReference type="Pfam" id="PF04791">
    <property type="entry name" value="LMBR1"/>
    <property type="match status" value="1"/>
</dbReference>
<evidence type="ECO:0000256" key="3">
    <source>
        <dbReference type="ARBA" id="ARBA00009131"/>
    </source>
</evidence>
<feature type="region of interest" description="Disordered" evidence="7">
    <location>
        <begin position="1091"/>
        <end position="1196"/>
    </location>
</feature>
<feature type="region of interest" description="Disordered" evidence="7">
    <location>
        <begin position="993"/>
        <end position="1039"/>
    </location>
</feature>
<dbReference type="InterPro" id="IPR006876">
    <property type="entry name" value="LMBR1-like_membr_prot"/>
</dbReference>
<keyword evidence="4" id="KW-0175">Coiled coil</keyword>
<dbReference type="PANTHER" id="PTHR21502:SF3">
    <property type="entry name" value="CILIUM ASSEMBLY PROTEIN DZIP1L"/>
    <property type="match status" value="1"/>
</dbReference>
<feature type="transmembrane region" description="Helical" evidence="8">
    <location>
        <begin position="99"/>
        <end position="121"/>
    </location>
</feature>
<feature type="domain" description="C2H2-type" evidence="9">
    <location>
        <begin position="722"/>
        <end position="745"/>
    </location>
</feature>
<feature type="compositionally biased region" description="Polar residues" evidence="7">
    <location>
        <begin position="1145"/>
        <end position="1167"/>
    </location>
</feature>
<feature type="transmembrane region" description="Helical" evidence="8">
    <location>
        <begin position="214"/>
        <end position="232"/>
    </location>
</feature>
<dbReference type="EMBL" id="OVEO01000001">
    <property type="protein sequence ID" value="SPQ93293.1"/>
    <property type="molecule type" value="Genomic_DNA"/>
</dbReference>
<organism evidence="10 11">
    <name type="scientific">Plasmodiophora brassicae</name>
    <name type="common">Clubroot disease agent</name>
    <dbReference type="NCBI Taxonomy" id="37360"/>
    <lineage>
        <taxon>Eukaryota</taxon>
        <taxon>Sar</taxon>
        <taxon>Rhizaria</taxon>
        <taxon>Endomyxa</taxon>
        <taxon>Phytomyxea</taxon>
        <taxon>Plasmodiophorida</taxon>
        <taxon>Plasmodiophoridae</taxon>
        <taxon>Plasmodiophora</taxon>
    </lineage>
</organism>
<comment type="subcellular location">
    <subcellularLocation>
        <location evidence="2">Cytoplasm</location>
        <location evidence="2">Cytoskeleton</location>
        <location evidence="2">Cilium basal body</location>
    </subcellularLocation>
    <subcellularLocation>
        <location evidence="1">Cytoplasm</location>
        <location evidence="1">Cytoskeleton</location>
        <location evidence="1">Microtubule organizing center</location>
        <location evidence="1">Centrosome</location>
        <location evidence="1">Centriole</location>
    </subcellularLocation>
</comment>
<proteinExistence type="inferred from homology"/>
<keyword evidence="8" id="KW-0812">Transmembrane</keyword>
<evidence type="ECO:0000313" key="10">
    <source>
        <dbReference type="EMBL" id="SPQ93293.1"/>
    </source>
</evidence>
<sequence>MVGRARNLTGQGNKSGPRAAPQRSNAEWARSVSMMLAAVDAGDVSAHHLFFSAQLRDTIATFLFMIVAYAAAVTYQWLDSRGRIATGAPGNETSLPFHLCALVLGLAGLWVFLFASAAAHSTPFLHVHWIFFWIERDFIRYSWTAISWSSTVSFFVIFPFAFLYEEAEGFTQQRGFLSRVLETVCVQVLFAILFHGSLSLLQYLLTGQALDLGFFTNGYAFHLPGLFVYLAFYRNGFQRFVRAAFSMFVSWPTRFDRELLASYEFELEDLLVQIESLRSSHQHADVIDHASDRFAFRSRDDEKSGELLEQRLHELQSLQTEALQRSSFVQAVFRNVSAGLVVVIAIWMPCVISIRAATKCQALFSSAFYRLFGYEYVVTESVLQRIWDAFRPAPPVALAIDLCLAAYLFIVIAAAALDSWSFKWAAGLVGHSRSVTQEMLARNTFLLLMCSTLPEATSLLGLTQIDIEAVLPEMEQFSSLLYCVAFLRGRFPVPDDGVLLLLLCPMSKASRREGKEEKLTSGNDDGMWSQGAPVGMAVHDGVPASHPCQEARPLTSAYDGAGEPTGEMPAFYFKRRRGRIDWRKLDRIDLDAVVADCDVDTLQENVDHITFADVGEEDLRYFTDATFLKLFRMAQLTIEYLLYVQDYLMQSAAGHERQREALGKQIGDMQEALAKKDEELRLVRKEFKYARKIVHAYERLVGPLASKQTVADEPDAVFPNACACPHCKSMFISEKHLDGHIARRHPETLKRQEPGPPPPPPATAVDIERIVGDKVSSAVQQWMQSAQQLLKEAVPQPELAAQRPPVVDVESAIERALASHETREMSQRITFLESKLDSIKAMMQSEIVHRSIQQEVAMTVNDQQQQRSPSPRRPPRHRNAGPLEPIDDDDHDAVNYGMPPAAATLAAEVQEALKQSINDLKRGLLDEVRRTREGDTQKDSAPVQGQDERLHPAPVSAMTEMVRTPDNDIPKDSVSVLVQEREQQLEPAVHPILRPIDETVRSSPPGAEPAPSPETPEVPDAIESRRPEPDAPITASAEPALSLVEPVAVSCQLEDVSLTPSSPSTSTRAPSSEGTEFSILTSVPTIMSIDMTASTLSAPEVTTTHTRPAEPAKDEPMSDLPMRNPGTPQPLQDDPSAVAVAHNQAAPSSEAQQPVESDQGSAQSTQADVPAETEQARPMGSQSSTTAGQGPEQPGPADVVMYEVFKEEPYRFVRSRVAHAPDYLAAEMAKLEDIAESCTERDYAIMESFIIEAGYDPIQTLQRVEDLMSRHYVPPGPTTPAPTVDNLSKEHNATSLTNSPRFEESERMMSRSSDVSYSKDVQKTLAEQAAAVVAQRQQTDENASPSGSPRADAVRPFAKAESTRDTRRMSNPGVTIPATGDGDDIAGPVAKRRSLSLSDTKTPTHFIPTAAFDLDDDIDHIQLT</sequence>
<feature type="region of interest" description="Disordered" evidence="7">
    <location>
        <begin position="928"/>
        <end position="947"/>
    </location>
</feature>
<keyword evidence="8" id="KW-0472">Membrane</keyword>
<dbReference type="PANTHER" id="PTHR21502">
    <property type="entry name" value="ZINC FINGER PROTEIN DZIP1"/>
    <property type="match status" value="1"/>
</dbReference>